<evidence type="ECO:0000313" key="8">
    <source>
        <dbReference type="Proteomes" id="UP001501490"/>
    </source>
</evidence>
<dbReference type="Gene3D" id="1.10.10.10">
    <property type="entry name" value="Winged helix-like DNA-binding domain superfamily/Winged helix DNA-binding domain"/>
    <property type="match status" value="1"/>
</dbReference>
<comment type="caution">
    <text evidence="7">The sequence shown here is derived from an EMBL/GenBank/DDBJ whole genome shotgun (WGS) entry which is preliminary data.</text>
</comment>
<organism evidence="7 8">
    <name type="scientific">Microlunatus ginsengisoli</name>
    <dbReference type="NCBI Taxonomy" id="363863"/>
    <lineage>
        <taxon>Bacteria</taxon>
        <taxon>Bacillati</taxon>
        <taxon>Actinomycetota</taxon>
        <taxon>Actinomycetes</taxon>
        <taxon>Propionibacteriales</taxon>
        <taxon>Propionibacteriaceae</taxon>
        <taxon>Microlunatus</taxon>
    </lineage>
</organism>
<proteinExistence type="predicted"/>
<feature type="domain" description="ANTAR" evidence="6">
    <location>
        <begin position="180"/>
        <end position="241"/>
    </location>
</feature>
<dbReference type="PIRSF" id="PIRSF036625">
    <property type="entry name" value="GAF_ANTAR"/>
    <property type="match status" value="1"/>
</dbReference>
<protein>
    <submittedName>
        <fullName evidence="7">GAF and ANTAR domain-containing protein</fullName>
    </submittedName>
</protein>
<dbReference type="InterPro" id="IPR029016">
    <property type="entry name" value="GAF-like_dom_sf"/>
</dbReference>
<keyword evidence="2" id="KW-0418">Kinase</keyword>
<dbReference type="InterPro" id="IPR003018">
    <property type="entry name" value="GAF"/>
</dbReference>
<name>A0ABP7AY38_9ACTN</name>
<dbReference type="Proteomes" id="UP001501490">
    <property type="component" value="Unassembled WGS sequence"/>
</dbReference>
<keyword evidence="4" id="KW-0804">Transcription</keyword>
<accession>A0ABP7AY38</accession>
<dbReference type="SMART" id="SM01012">
    <property type="entry name" value="ANTAR"/>
    <property type="match status" value="1"/>
</dbReference>
<dbReference type="PROSITE" id="PS50921">
    <property type="entry name" value="ANTAR"/>
    <property type="match status" value="1"/>
</dbReference>
<dbReference type="EMBL" id="BAABAB010000054">
    <property type="protein sequence ID" value="GAA3642612.1"/>
    <property type="molecule type" value="Genomic_DNA"/>
</dbReference>
<evidence type="ECO:0000256" key="1">
    <source>
        <dbReference type="ARBA" id="ARBA00022679"/>
    </source>
</evidence>
<reference evidence="8" key="1">
    <citation type="journal article" date="2019" name="Int. J. Syst. Evol. Microbiol.">
        <title>The Global Catalogue of Microorganisms (GCM) 10K type strain sequencing project: providing services to taxonomists for standard genome sequencing and annotation.</title>
        <authorList>
            <consortium name="The Broad Institute Genomics Platform"/>
            <consortium name="The Broad Institute Genome Sequencing Center for Infectious Disease"/>
            <person name="Wu L."/>
            <person name="Ma J."/>
        </authorList>
    </citation>
    <scope>NUCLEOTIDE SEQUENCE [LARGE SCALE GENOMIC DNA]</scope>
    <source>
        <strain evidence="8">JCM 16929</strain>
    </source>
</reference>
<dbReference type="Pfam" id="PF13185">
    <property type="entry name" value="GAF_2"/>
    <property type="match status" value="1"/>
</dbReference>
<evidence type="ECO:0000256" key="2">
    <source>
        <dbReference type="ARBA" id="ARBA00022777"/>
    </source>
</evidence>
<keyword evidence="3" id="KW-0805">Transcription regulation</keyword>
<dbReference type="InterPro" id="IPR005561">
    <property type="entry name" value="ANTAR"/>
</dbReference>
<dbReference type="Gene3D" id="3.30.450.40">
    <property type="match status" value="1"/>
</dbReference>
<keyword evidence="1" id="KW-0808">Transferase</keyword>
<evidence type="ECO:0000256" key="4">
    <source>
        <dbReference type="ARBA" id="ARBA00023163"/>
    </source>
</evidence>
<sequence>MDQTRPGTGGRGQPSTSDTGTADIDVLAEGLSALARDLEEHDDPDAILAAIVPAAVAMVPGADEGSISIVLDRRRASSQAATGDLPTLIDAIQNETQQGPCLDSAYEQQTVRVDNLATEQRWPLFSRRASEAGAASMLSLQLYVEGDNLGALNLFSRSPEAFTDESEQIGLLFAAHAAIAYVGAKKQAQLIHALTSRDLIGQAKGILMERYKISGERAFLLLVRLSQDNNRKLVDLADELARSRTITTSRSDPI</sequence>
<evidence type="ECO:0000313" key="7">
    <source>
        <dbReference type="EMBL" id="GAA3642612.1"/>
    </source>
</evidence>
<dbReference type="InterPro" id="IPR011006">
    <property type="entry name" value="CheY-like_superfamily"/>
</dbReference>
<dbReference type="SUPFAM" id="SSF52172">
    <property type="entry name" value="CheY-like"/>
    <property type="match status" value="1"/>
</dbReference>
<dbReference type="Pfam" id="PF03861">
    <property type="entry name" value="ANTAR"/>
    <property type="match status" value="1"/>
</dbReference>
<keyword evidence="8" id="KW-1185">Reference proteome</keyword>
<evidence type="ECO:0000259" key="6">
    <source>
        <dbReference type="PROSITE" id="PS50921"/>
    </source>
</evidence>
<feature type="region of interest" description="Disordered" evidence="5">
    <location>
        <begin position="1"/>
        <end position="21"/>
    </location>
</feature>
<dbReference type="InterPro" id="IPR036388">
    <property type="entry name" value="WH-like_DNA-bd_sf"/>
</dbReference>
<dbReference type="SUPFAM" id="SSF55781">
    <property type="entry name" value="GAF domain-like"/>
    <property type="match status" value="1"/>
</dbReference>
<dbReference type="InterPro" id="IPR012074">
    <property type="entry name" value="GAF_ANTAR"/>
</dbReference>
<dbReference type="RefSeq" id="WP_344809999.1">
    <property type="nucleotide sequence ID" value="NZ_BAABAB010000054.1"/>
</dbReference>
<evidence type="ECO:0000256" key="5">
    <source>
        <dbReference type="SAM" id="MobiDB-lite"/>
    </source>
</evidence>
<gene>
    <name evidence="7" type="ORF">GCM10022236_51570</name>
</gene>
<evidence type="ECO:0000256" key="3">
    <source>
        <dbReference type="ARBA" id="ARBA00023015"/>
    </source>
</evidence>